<protein>
    <submittedName>
        <fullName evidence="1">Uncharacterized protein</fullName>
    </submittedName>
</protein>
<gene>
    <name evidence="1" type="ORF">OOU_Y34scaffold00526g34</name>
</gene>
<organism evidence="1">
    <name type="scientific">Pyricularia oryzae (strain Y34)</name>
    <name type="common">Rice blast fungus</name>
    <name type="synonym">Magnaporthe oryzae</name>
    <dbReference type="NCBI Taxonomy" id="1143189"/>
    <lineage>
        <taxon>Eukaryota</taxon>
        <taxon>Fungi</taxon>
        <taxon>Dikarya</taxon>
        <taxon>Ascomycota</taxon>
        <taxon>Pezizomycotina</taxon>
        <taxon>Sordariomycetes</taxon>
        <taxon>Sordariomycetidae</taxon>
        <taxon>Magnaporthales</taxon>
        <taxon>Pyriculariaceae</taxon>
        <taxon>Pyricularia</taxon>
    </lineage>
</organism>
<evidence type="ECO:0000313" key="1">
    <source>
        <dbReference type="EMBL" id="ELQ38836.1"/>
    </source>
</evidence>
<dbReference type="Proteomes" id="UP000011086">
    <property type="component" value="Unassembled WGS sequence"/>
</dbReference>
<name>A0AA97PL84_PYRO3</name>
<reference evidence="1" key="1">
    <citation type="journal article" date="2012" name="PLoS Genet.">
        <title>Comparative analysis of the genomes of two field isolates of the rice blast fungus Magnaporthe oryzae.</title>
        <authorList>
            <person name="Xue M."/>
            <person name="Yang J."/>
            <person name="Li Z."/>
            <person name="Hu S."/>
            <person name="Yao N."/>
            <person name="Dean R.A."/>
            <person name="Zhao W."/>
            <person name="Shen M."/>
            <person name="Zhang H."/>
            <person name="Li C."/>
            <person name="Liu L."/>
            <person name="Cao L."/>
            <person name="Xu X."/>
            <person name="Xing Y."/>
            <person name="Hsiang T."/>
            <person name="Zhang Z."/>
            <person name="Xu J.R."/>
            <person name="Peng Y.L."/>
        </authorList>
    </citation>
    <scope>NUCLEOTIDE SEQUENCE</scope>
    <source>
        <strain evidence="1">Y34</strain>
    </source>
</reference>
<sequence>MYEVCNWYKREDHIMCARQSLSLI</sequence>
<proteinExistence type="predicted"/>
<dbReference type="EMBL" id="JH792886">
    <property type="protein sequence ID" value="ELQ38836.1"/>
    <property type="molecule type" value="Genomic_DNA"/>
</dbReference>
<accession>A0AA97PL84</accession>
<dbReference type="AlphaFoldDB" id="A0AA97PL84"/>